<feature type="binding site" evidence="4">
    <location>
        <begin position="89"/>
        <end position="90"/>
    </location>
    <ligand>
        <name>substrate</name>
    </ligand>
</feature>
<dbReference type="InterPro" id="IPR006034">
    <property type="entry name" value="Asparaginase/glutaminase-like"/>
</dbReference>
<dbReference type="SFLD" id="SFLDS00057">
    <property type="entry name" value="Glutaminase/Asparaginase"/>
    <property type="match status" value="1"/>
</dbReference>
<evidence type="ECO:0000313" key="8">
    <source>
        <dbReference type="EMBL" id="QHI97265.1"/>
    </source>
</evidence>
<evidence type="ECO:0000313" key="9">
    <source>
        <dbReference type="Proteomes" id="UP000464787"/>
    </source>
</evidence>
<dbReference type="FunFam" id="3.40.50.1170:FF:000001">
    <property type="entry name" value="L-asparaginase 2"/>
    <property type="match status" value="1"/>
</dbReference>
<dbReference type="GO" id="GO:0006528">
    <property type="term" value="P:asparagine metabolic process"/>
    <property type="evidence" value="ECO:0007669"/>
    <property type="project" value="InterPro"/>
</dbReference>
<accession>A0A857J323</accession>
<dbReference type="InterPro" id="IPR040919">
    <property type="entry name" value="Asparaginase_C"/>
</dbReference>
<keyword evidence="2" id="KW-0378">Hydrolase</keyword>
<evidence type="ECO:0000256" key="5">
    <source>
        <dbReference type="PROSITE-ProRule" id="PRU10100"/>
    </source>
</evidence>
<dbReference type="Pfam" id="PF00710">
    <property type="entry name" value="Asparaginase"/>
    <property type="match status" value="1"/>
</dbReference>
<dbReference type="SMART" id="SM00870">
    <property type="entry name" value="Asparaginase"/>
    <property type="match status" value="1"/>
</dbReference>
<evidence type="ECO:0000256" key="4">
    <source>
        <dbReference type="PIRSR" id="PIRSR001220-2"/>
    </source>
</evidence>
<comment type="similarity">
    <text evidence="1">Belongs to the asparaginase 1 family.</text>
</comment>
<evidence type="ECO:0000259" key="6">
    <source>
        <dbReference type="Pfam" id="PF00710"/>
    </source>
</evidence>
<evidence type="ECO:0000256" key="2">
    <source>
        <dbReference type="ARBA" id="ARBA00022801"/>
    </source>
</evidence>
<dbReference type="PIRSF" id="PIRSF500176">
    <property type="entry name" value="L_ASNase"/>
    <property type="match status" value="1"/>
</dbReference>
<dbReference type="PROSITE" id="PS00917">
    <property type="entry name" value="ASN_GLN_ASE_2"/>
    <property type="match status" value="1"/>
</dbReference>
<dbReference type="PIRSF" id="PIRSF001220">
    <property type="entry name" value="L-ASNase_gatD"/>
    <property type="match status" value="1"/>
</dbReference>
<dbReference type="PRINTS" id="PR00139">
    <property type="entry name" value="ASNGLNASE"/>
</dbReference>
<reference evidence="8 9" key="1">
    <citation type="submission" date="2020-01" db="EMBL/GenBank/DDBJ databases">
        <title>Genome sequencing of strain KACC 21265.</title>
        <authorList>
            <person name="Heo J."/>
            <person name="Kim S.-J."/>
            <person name="Kim J.-S."/>
            <person name="Hong S.-B."/>
            <person name="Kwon S.-W."/>
        </authorList>
    </citation>
    <scope>NUCLEOTIDE SEQUENCE [LARGE SCALE GENOMIC DNA]</scope>
    <source>
        <strain evidence="8 9">KACC 21265</strain>
    </source>
</reference>
<dbReference type="InterPro" id="IPR027474">
    <property type="entry name" value="L-asparaginase_N"/>
</dbReference>
<dbReference type="PROSITE" id="PS51732">
    <property type="entry name" value="ASN_GLN_ASE_3"/>
    <property type="match status" value="1"/>
</dbReference>
<dbReference type="AlphaFoldDB" id="A0A857J323"/>
<dbReference type="InterPro" id="IPR004550">
    <property type="entry name" value="AsnASE_II"/>
</dbReference>
<dbReference type="PANTHER" id="PTHR11707">
    <property type="entry name" value="L-ASPARAGINASE"/>
    <property type="match status" value="1"/>
</dbReference>
<dbReference type="KEGG" id="xyk:GT347_04280"/>
<evidence type="ECO:0000256" key="3">
    <source>
        <dbReference type="PIRSR" id="PIRSR001220-1"/>
    </source>
</evidence>
<evidence type="ECO:0000259" key="7">
    <source>
        <dbReference type="Pfam" id="PF17763"/>
    </source>
</evidence>
<dbReference type="Gene3D" id="3.40.50.1170">
    <property type="entry name" value="L-asparaginase, N-terminal domain"/>
    <property type="match status" value="1"/>
</dbReference>
<dbReference type="Gene3D" id="3.40.50.40">
    <property type="match status" value="1"/>
</dbReference>
<keyword evidence="9" id="KW-1185">Reference proteome</keyword>
<dbReference type="CDD" id="cd08964">
    <property type="entry name" value="L-asparaginase_II"/>
    <property type="match status" value="1"/>
</dbReference>
<feature type="active site" description="O-isoaspartyl threonine intermediate" evidence="3">
    <location>
        <position position="11"/>
    </location>
</feature>
<dbReference type="InterPro" id="IPR027475">
    <property type="entry name" value="Asparaginase/glutaminase_AS2"/>
</dbReference>
<dbReference type="Pfam" id="PF17763">
    <property type="entry name" value="Asparaginase_C"/>
    <property type="match status" value="1"/>
</dbReference>
<protein>
    <submittedName>
        <fullName evidence="8">Asparaginase</fullName>
    </submittedName>
</protein>
<dbReference type="PANTHER" id="PTHR11707:SF28">
    <property type="entry name" value="60 KDA LYSOPHOSPHOLIPASE"/>
    <property type="match status" value="1"/>
</dbReference>
<evidence type="ECO:0000256" key="1">
    <source>
        <dbReference type="ARBA" id="ARBA00010518"/>
    </source>
</evidence>
<feature type="active site" evidence="5">
    <location>
        <position position="89"/>
    </location>
</feature>
<dbReference type="GO" id="GO:0004067">
    <property type="term" value="F:asparaginase activity"/>
    <property type="evidence" value="ECO:0007669"/>
    <property type="project" value="UniProtKB-UniRule"/>
</dbReference>
<dbReference type="InterPro" id="IPR027473">
    <property type="entry name" value="L-asparaginase_C"/>
</dbReference>
<dbReference type="Proteomes" id="UP000464787">
    <property type="component" value="Chromosome"/>
</dbReference>
<gene>
    <name evidence="8" type="ORF">GT347_04280</name>
</gene>
<dbReference type="SUPFAM" id="SSF53774">
    <property type="entry name" value="Glutaminase/Asparaginase"/>
    <property type="match status" value="1"/>
</dbReference>
<sequence length="319" mass="33027">MKVVVLGTGGTIAGMADRASQHGYRAGQVPVGQLTQGLALPAGCELLAEQVAQIDSKDMAEAVWLALARRLQHWLAQPEVHGVVVTHGTDTLEETAFFLHAVLQAGKPVVLTGAMKPASDAEPDGPGNLRDAIAVACMPGAQGVLVVFAGRVLAGSEVRKVHPKRIDAFEAGDAGCLARGRAGDWEILRGWPMAGADHVPGALEALQARLEQGGRLPWVAWLSSHAGATGREVRALLAAGVEGLVVAGTGNATLHREMEHALDEARAAGVQVSIGSRCPLGDADPFDRGDRKPALTPAQARIALQLSLLSSTAPAARAA</sequence>
<feature type="binding site" evidence="4">
    <location>
        <position position="56"/>
    </location>
    <ligand>
        <name>substrate</name>
    </ligand>
</feature>
<dbReference type="InterPro" id="IPR036152">
    <property type="entry name" value="Asp/glu_Ase-like_sf"/>
</dbReference>
<organism evidence="8 9">
    <name type="scientific">Xylophilus rhododendri</name>
    <dbReference type="NCBI Taxonomy" id="2697032"/>
    <lineage>
        <taxon>Bacteria</taxon>
        <taxon>Pseudomonadati</taxon>
        <taxon>Pseudomonadota</taxon>
        <taxon>Betaproteobacteria</taxon>
        <taxon>Burkholderiales</taxon>
        <taxon>Xylophilus</taxon>
    </lineage>
</organism>
<dbReference type="InterPro" id="IPR037152">
    <property type="entry name" value="L-asparaginase_N_sf"/>
</dbReference>
<feature type="domain" description="Asparaginase/glutaminase C-terminal" evidence="7">
    <location>
        <begin position="219"/>
        <end position="312"/>
    </location>
</feature>
<name>A0A857J323_9BURK</name>
<dbReference type="EMBL" id="CP047650">
    <property type="protein sequence ID" value="QHI97265.1"/>
    <property type="molecule type" value="Genomic_DNA"/>
</dbReference>
<proteinExistence type="inferred from homology"/>
<feature type="domain" description="L-asparaginase N-terminal" evidence="6">
    <location>
        <begin position="2"/>
        <end position="187"/>
    </location>
</feature>